<keyword evidence="2" id="KW-1003">Cell membrane</keyword>
<feature type="transmembrane region" description="Helical" evidence="6">
    <location>
        <begin position="256"/>
        <end position="275"/>
    </location>
</feature>
<evidence type="ECO:0000256" key="3">
    <source>
        <dbReference type="ARBA" id="ARBA00022692"/>
    </source>
</evidence>
<keyword evidence="3 6" id="KW-0812">Transmembrane</keyword>
<proteinExistence type="predicted"/>
<dbReference type="RefSeq" id="WP_283444576.1">
    <property type="nucleotide sequence ID" value="NZ_FXUL01000022.1"/>
</dbReference>
<dbReference type="InterPro" id="IPR001851">
    <property type="entry name" value="ABC_transp_permease"/>
</dbReference>
<evidence type="ECO:0000256" key="5">
    <source>
        <dbReference type="ARBA" id="ARBA00023136"/>
    </source>
</evidence>
<protein>
    <submittedName>
        <fullName evidence="7">Amino acid/amide ABC transporter membrane protein 2, HAAT family</fullName>
    </submittedName>
</protein>
<dbReference type="Proteomes" id="UP001158049">
    <property type="component" value="Unassembled WGS sequence"/>
</dbReference>
<name>A0ABY1QLZ0_9BURK</name>
<comment type="caution">
    <text evidence="7">The sequence shown here is derived from an EMBL/GenBank/DDBJ whole genome shotgun (WGS) entry which is preliminary data.</text>
</comment>
<keyword evidence="8" id="KW-1185">Reference proteome</keyword>
<feature type="transmembrane region" description="Helical" evidence="6">
    <location>
        <begin position="281"/>
        <end position="307"/>
    </location>
</feature>
<dbReference type="PANTHER" id="PTHR30482:SF17">
    <property type="entry name" value="ABC TRANSPORTER ATP-BINDING PROTEIN"/>
    <property type="match status" value="1"/>
</dbReference>
<feature type="transmembrane region" description="Helical" evidence="6">
    <location>
        <begin position="232"/>
        <end position="251"/>
    </location>
</feature>
<dbReference type="Pfam" id="PF02653">
    <property type="entry name" value="BPD_transp_2"/>
    <property type="match status" value="1"/>
</dbReference>
<reference evidence="7 8" key="1">
    <citation type="submission" date="2017-05" db="EMBL/GenBank/DDBJ databases">
        <authorList>
            <person name="Varghese N."/>
            <person name="Submissions S."/>
        </authorList>
    </citation>
    <scope>NUCLEOTIDE SEQUENCE [LARGE SCALE GENOMIC DNA]</scope>
    <source>
        <strain evidence="7 8">DSM 26001</strain>
    </source>
</reference>
<evidence type="ECO:0000256" key="2">
    <source>
        <dbReference type="ARBA" id="ARBA00022475"/>
    </source>
</evidence>
<evidence type="ECO:0000313" key="7">
    <source>
        <dbReference type="EMBL" id="SMP75170.1"/>
    </source>
</evidence>
<evidence type="ECO:0000256" key="6">
    <source>
        <dbReference type="SAM" id="Phobius"/>
    </source>
</evidence>
<feature type="transmembrane region" description="Helical" evidence="6">
    <location>
        <begin position="29"/>
        <end position="46"/>
    </location>
</feature>
<dbReference type="EMBL" id="FXUL01000022">
    <property type="protein sequence ID" value="SMP75170.1"/>
    <property type="molecule type" value="Genomic_DNA"/>
</dbReference>
<evidence type="ECO:0000313" key="8">
    <source>
        <dbReference type="Proteomes" id="UP001158049"/>
    </source>
</evidence>
<comment type="subcellular location">
    <subcellularLocation>
        <location evidence="1">Cell membrane</location>
        <topology evidence="1">Multi-pass membrane protein</topology>
    </subcellularLocation>
</comment>
<organism evidence="7 8">
    <name type="scientific">Noviherbaspirillum suwonense</name>
    <dbReference type="NCBI Taxonomy" id="1224511"/>
    <lineage>
        <taxon>Bacteria</taxon>
        <taxon>Pseudomonadati</taxon>
        <taxon>Pseudomonadota</taxon>
        <taxon>Betaproteobacteria</taxon>
        <taxon>Burkholderiales</taxon>
        <taxon>Oxalobacteraceae</taxon>
        <taxon>Noviherbaspirillum</taxon>
    </lineage>
</organism>
<accession>A0ABY1QLZ0</accession>
<sequence>MKTCLTSLSVGIALLLALPFLLSQGLVNAAIQMLIAALFACAYNLLCGQAGMLSFGHAAYFGVGAFATVHAMNAIGGAGLLPTPLLPLAGAAGGLLFGAIAGVFATRRIGTYFAMITLAIAELVHSLAPHLKGLFGGEAGVSTMRMPAWGLDFGSTTQVYYLTLAWVLLSLALLYAYTRTPMGRLTYGLRENSHRLRFLGYNVHGLGTMVFAISAMFSGVAGALQVVSNESANYVVFDPGLSAAVVLNTYIGGVKVFLGPAFGAAIMTFFGYAVSDMTRSWLLYQGILFVLVMMYVPSGLMGLFGTVNQMRRRMGLARVIPLVALTVAAALLLSAGGAFLIEMLQRVFSQDYRSLAKLNPGAALPAITLFGRAWLPAAAATWLVPAGLLLTGGILAWFSRHRVKRYERLAEEGIATDVPAINTKEGIA</sequence>
<feature type="transmembrane region" description="Helical" evidence="6">
    <location>
        <begin position="319"/>
        <end position="341"/>
    </location>
</feature>
<feature type="transmembrane region" description="Helical" evidence="6">
    <location>
        <begin position="58"/>
        <end position="79"/>
    </location>
</feature>
<keyword evidence="4 6" id="KW-1133">Transmembrane helix</keyword>
<feature type="transmembrane region" description="Helical" evidence="6">
    <location>
        <begin position="85"/>
        <end position="105"/>
    </location>
</feature>
<gene>
    <name evidence="7" type="ORF">SAMN06295970_12241</name>
</gene>
<keyword evidence="5 6" id="KW-0472">Membrane</keyword>
<feature type="transmembrane region" description="Helical" evidence="6">
    <location>
        <begin position="373"/>
        <end position="398"/>
    </location>
</feature>
<dbReference type="PANTHER" id="PTHR30482">
    <property type="entry name" value="HIGH-AFFINITY BRANCHED-CHAIN AMINO ACID TRANSPORT SYSTEM PERMEASE"/>
    <property type="match status" value="1"/>
</dbReference>
<dbReference type="InterPro" id="IPR043428">
    <property type="entry name" value="LivM-like"/>
</dbReference>
<feature type="transmembrane region" description="Helical" evidence="6">
    <location>
        <begin position="198"/>
        <end position="220"/>
    </location>
</feature>
<evidence type="ECO:0000256" key="1">
    <source>
        <dbReference type="ARBA" id="ARBA00004651"/>
    </source>
</evidence>
<feature type="transmembrane region" description="Helical" evidence="6">
    <location>
        <begin position="112"/>
        <end position="128"/>
    </location>
</feature>
<dbReference type="CDD" id="cd06581">
    <property type="entry name" value="TM_PBP1_LivM_like"/>
    <property type="match status" value="1"/>
</dbReference>
<evidence type="ECO:0000256" key="4">
    <source>
        <dbReference type="ARBA" id="ARBA00022989"/>
    </source>
</evidence>
<feature type="transmembrane region" description="Helical" evidence="6">
    <location>
        <begin position="159"/>
        <end position="177"/>
    </location>
</feature>